<dbReference type="SUPFAM" id="SSF140931">
    <property type="entry name" value="Fic-like"/>
    <property type="match status" value="1"/>
</dbReference>
<dbReference type="PANTHER" id="PTHR39426:SF1">
    <property type="entry name" value="HOMOLOGY TO DEATH-ON-CURING PROTEIN OF PHAGE P1"/>
    <property type="match status" value="1"/>
</dbReference>
<dbReference type="InterPro" id="IPR036597">
    <property type="entry name" value="Fido-like_dom_sf"/>
</dbReference>
<dbReference type="GO" id="GO:0016301">
    <property type="term" value="F:kinase activity"/>
    <property type="evidence" value="ECO:0007669"/>
    <property type="project" value="InterPro"/>
</dbReference>
<dbReference type="PANTHER" id="PTHR39426">
    <property type="entry name" value="HOMOLOGY TO DEATH-ON-CURING PROTEIN OF PHAGE P1"/>
    <property type="match status" value="1"/>
</dbReference>
<dbReference type="AlphaFoldDB" id="A0A1F5C9X8"/>
<gene>
    <name evidence="2" type="ORF">A3I30_03120</name>
</gene>
<evidence type="ECO:0000259" key="1">
    <source>
        <dbReference type="PROSITE" id="PS51459"/>
    </source>
</evidence>
<dbReference type="InterPro" id="IPR053737">
    <property type="entry name" value="Type_II_TA_Toxin"/>
</dbReference>
<reference evidence="2 3" key="1">
    <citation type="journal article" date="2016" name="Nat. Commun.">
        <title>Thousands of microbial genomes shed light on interconnected biogeochemical processes in an aquifer system.</title>
        <authorList>
            <person name="Anantharaman K."/>
            <person name="Brown C.T."/>
            <person name="Hug L.A."/>
            <person name="Sharon I."/>
            <person name="Castelle C.J."/>
            <person name="Probst A.J."/>
            <person name="Thomas B.C."/>
            <person name="Singh A."/>
            <person name="Wilkins M.J."/>
            <person name="Karaoz U."/>
            <person name="Brodie E.L."/>
            <person name="Williams K.H."/>
            <person name="Hubbard S.S."/>
            <person name="Banfield J.F."/>
        </authorList>
    </citation>
    <scope>NUCLEOTIDE SEQUENCE [LARGE SCALE GENOMIC DNA]</scope>
</reference>
<proteinExistence type="predicted"/>
<accession>A0A1F5C9X8</accession>
<organism evidence="2 3">
    <name type="scientific">Candidatus Azambacteria bacterium RIFCSPLOWO2_02_FULL_44_14</name>
    <dbReference type="NCBI Taxonomy" id="1797306"/>
    <lineage>
        <taxon>Bacteria</taxon>
        <taxon>Candidatus Azamiibacteriota</taxon>
    </lineage>
</organism>
<protein>
    <recommendedName>
        <fullName evidence="1">Fido domain-containing protein</fullName>
    </recommendedName>
</protein>
<dbReference type="InterPro" id="IPR006440">
    <property type="entry name" value="Doc"/>
</dbReference>
<dbReference type="NCBIfam" id="TIGR01550">
    <property type="entry name" value="DOC_P1"/>
    <property type="match status" value="1"/>
</dbReference>
<name>A0A1F5C9X8_9BACT</name>
<dbReference type="PIRSF" id="PIRSF018297">
    <property type="entry name" value="Doc"/>
    <property type="match status" value="1"/>
</dbReference>
<evidence type="ECO:0000313" key="3">
    <source>
        <dbReference type="Proteomes" id="UP000177197"/>
    </source>
</evidence>
<dbReference type="Gene3D" id="1.20.120.1870">
    <property type="entry name" value="Fic/DOC protein, Fido domain"/>
    <property type="match status" value="1"/>
</dbReference>
<dbReference type="InterPro" id="IPR003812">
    <property type="entry name" value="Fido"/>
</dbReference>
<comment type="caution">
    <text evidence="2">The sequence shown here is derived from an EMBL/GenBank/DDBJ whole genome shotgun (WGS) entry which is preliminary data.</text>
</comment>
<dbReference type="PROSITE" id="PS51459">
    <property type="entry name" value="FIDO"/>
    <property type="match status" value="1"/>
</dbReference>
<sequence length="128" mass="14478">MVHYLSERQILFIHSAIIDETGGTYGVRDRQAILSLAALPRQAAFGKELYPDIFLKAAVYARNIINGHPFIDGNKRTGVTFASVFLENNGYKIIAKEGEIEKFALKIINDKLDLKSIADWFKNYSKKI</sequence>
<feature type="domain" description="Fido" evidence="1">
    <location>
        <begin position="5"/>
        <end position="123"/>
    </location>
</feature>
<dbReference type="EMBL" id="MEYV01000021">
    <property type="protein sequence ID" value="OGD39670.1"/>
    <property type="molecule type" value="Genomic_DNA"/>
</dbReference>
<evidence type="ECO:0000313" key="2">
    <source>
        <dbReference type="EMBL" id="OGD39670.1"/>
    </source>
</evidence>
<dbReference type="Proteomes" id="UP000177197">
    <property type="component" value="Unassembled WGS sequence"/>
</dbReference>
<dbReference type="Pfam" id="PF02661">
    <property type="entry name" value="Fic"/>
    <property type="match status" value="1"/>
</dbReference>